<dbReference type="PATRIC" id="fig|1003195.29.peg.4121"/>
<proteinExistence type="predicted"/>
<keyword evidence="2" id="KW-1185">Reference proteome</keyword>
<dbReference type="HOGENOM" id="CLU_3012220_0_0_11"/>
<gene>
    <name evidence="1" type="ordered locus">SCATT_41240</name>
</gene>
<name>G8X0A0_STREN</name>
<dbReference type="STRING" id="1003195.SCATT_41240"/>
<evidence type="ECO:0000313" key="2">
    <source>
        <dbReference type="Proteomes" id="UP000007842"/>
    </source>
</evidence>
<protein>
    <submittedName>
        <fullName evidence="1">Uncharacterized protein</fullName>
    </submittedName>
</protein>
<accession>G8X0A0</accession>
<dbReference type="EMBL" id="CP003219">
    <property type="protein sequence ID" value="AEW96495.1"/>
    <property type="molecule type" value="Genomic_DNA"/>
</dbReference>
<reference evidence="2" key="1">
    <citation type="submission" date="2011-12" db="EMBL/GenBank/DDBJ databases">
        <title>Complete genome sequence of Streptomyces cattleya strain DSM 46488.</title>
        <authorList>
            <person name="Ou H.-Y."/>
            <person name="Li P."/>
            <person name="Zhao C."/>
            <person name="O'Hagan D."/>
            <person name="Deng Z."/>
        </authorList>
    </citation>
    <scope>NUCLEOTIDE SEQUENCE [LARGE SCALE GENOMIC DNA]</scope>
    <source>
        <strain evidence="2">ATCC 35852 / DSM 46488 / JCM 4925 / NBRC 14057 / NRRL 8057</strain>
    </source>
</reference>
<sequence>MCVTAKPATGAALGAALPIPSRGRPVDPARREAVTRFPAVTLEGVNNNRKLAFNPE</sequence>
<dbReference type="Proteomes" id="UP000007842">
    <property type="component" value="Chromosome"/>
</dbReference>
<dbReference type="AlphaFoldDB" id="G8X0A0"/>
<evidence type="ECO:0000313" key="1">
    <source>
        <dbReference type="EMBL" id="AEW96495.1"/>
    </source>
</evidence>
<organism evidence="1 2">
    <name type="scientific">Streptantibioticus cattleyicolor (strain ATCC 35852 / DSM 46488 / JCM 4925 / NBRC 14057 / NRRL 8057)</name>
    <name type="common">Streptomyces cattleya</name>
    <dbReference type="NCBI Taxonomy" id="1003195"/>
    <lineage>
        <taxon>Bacteria</taxon>
        <taxon>Bacillati</taxon>
        <taxon>Actinomycetota</taxon>
        <taxon>Actinomycetes</taxon>
        <taxon>Kitasatosporales</taxon>
        <taxon>Streptomycetaceae</taxon>
        <taxon>Streptantibioticus</taxon>
    </lineage>
</organism>
<dbReference type="KEGG" id="scy:SCATT_41240"/>